<sequence>MPAISRYTQTFIAPSAKSRVMVSKKGKLETMNLSKDATKFWTVPKLKKSVKNTVCASFTVAPRKCDADQGSTTKSRQPIRSDGSRRA</sequence>
<name>A0A1I7S1G1_BURXY</name>
<accession>A0A1I7S1G1</accession>
<evidence type="ECO:0000256" key="1">
    <source>
        <dbReference type="SAM" id="MobiDB-lite"/>
    </source>
</evidence>
<dbReference type="Proteomes" id="UP000095284">
    <property type="component" value="Unplaced"/>
</dbReference>
<evidence type="ECO:0000313" key="3">
    <source>
        <dbReference type="WBParaSite" id="BXY_0683600.1"/>
    </source>
</evidence>
<feature type="region of interest" description="Disordered" evidence="1">
    <location>
        <begin position="65"/>
        <end position="87"/>
    </location>
</feature>
<organism evidence="2 3">
    <name type="scientific">Bursaphelenchus xylophilus</name>
    <name type="common">Pinewood nematode worm</name>
    <name type="synonym">Aphelenchoides xylophilus</name>
    <dbReference type="NCBI Taxonomy" id="6326"/>
    <lineage>
        <taxon>Eukaryota</taxon>
        <taxon>Metazoa</taxon>
        <taxon>Ecdysozoa</taxon>
        <taxon>Nematoda</taxon>
        <taxon>Chromadorea</taxon>
        <taxon>Rhabditida</taxon>
        <taxon>Tylenchina</taxon>
        <taxon>Tylenchomorpha</taxon>
        <taxon>Aphelenchoidea</taxon>
        <taxon>Aphelenchoididae</taxon>
        <taxon>Bursaphelenchus</taxon>
    </lineage>
</organism>
<dbReference type="WBParaSite" id="BXY_0683600.1">
    <property type="protein sequence ID" value="BXY_0683600.1"/>
    <property type="gene ID" value="BXY_0683600"/>
</dbReference>
<protein>
    <submittedName>
        <fullName evidence="3">Uncharacterized protein</fullName>
    </submittedName>
</protein>
<proteinExistence type="predicted"/>
<feature type="compositionally biased region" description="Polar residues" evidence="1">
    <location>
        <begin position="69"/>
        <end position="78"/>
    </location>
</feature>
<evidence type="ECO:0000313" key="2">
    <source>
        <dbReference type="Proteomes" id="UP000095284"/>
    </source>
</evidence>
<reference evidence="3" key="1">
    <citation type="submission" date="2016-11" db="UniProtKB">
        <authorList>
            <consortium name="WormBaseParasite"/>
        </authorList>
    </citation>
    <scope>IDENTIFICATION</scope>
</reference>
<dbReference type="AlphaFoldDB" id="A0A1I7S1G1"/>